<keyword evidence="8" id="KW-1133">Transmembrane helix</keyword>
<dbReference type="InterPro" id="IPR050187">
    <property type="entry name" value="Lipid_Phosphate_FormReg"/>
</dbReference>
<organism evidence="13 14">
    <name type="scientific">Pichia membranifaciens NRRL Y-2026</name>
    <dbReference type="NCBI Taxonomy" id="763406"/>
    <lineage>
        <taxon>Eukaryota</taxon>
        <taxon>Fungi</taxon>
        <taxon>Dikarya</taxon>
        <taxon>Ascomycota</taxon>
        <taxon>Saccharomycotina</taxon>
        <taxon>Pichiomycetes</taxon>
        <taxon>Pichiales</taxon>
        <taxon>Pichiaceae</taxon>
        <taxon>Pichia</taxon>
    </lineage>
</organism>
<dbReference type="STRING" id="763406.A0A1E3NJC7"/>
<evidence type="ECO:0000256" key="1">
    <source>
        <dbReference type="ARBA" id="ARBA00004434"/>
    </source>
</evidence>
<evidence type="ECO:0000256" key="8">
    <source>
        <dbReference type="ARBA" id="ARBA00022989"/>
    </source>
</evidence>
<comment type="subcellular location">
    <subcellularLocation>
        <location evidence="1">Mitochondrion inner membrane</location>
        <topology evidence="1">Single-pass membrane protein</topology>
    </subcellularLocation>
</comment>
<evidence type="ECO:0000256" key="2">
    <source>
        <dbReference type="ARBA" id="ARBA00006355"/>
    </source>
</evidence>
<dbReference type="OrthoDB" id="5598305at2759"/>
<evidence type="ECO:0000256" key="9">
    <source>
        <dbReference type="ARBA" id="ARBA00023010"/>
    </source>
</evidence>
<keyword evidence="6" id="KW-0999">Mitochondrion inner membrane</keyword>
<keyword evidence="4" id="KW-0813">Transport</keyword>
<keyword evidence="11" id="KW-0472">Membrane</keyword>
<evidence type="ECO:0000256" key="3">
    <source>
        <dbReference type="ARBA" id="ARBA00020796"/>
    </source>
</evidence>
<keyword evidence="14" id="KW-1185">Reference proteome</keyword>
<sequence length="427" mass="49342">MSYSNPAFAALGIKSFKLPSRNWMIFWTVVGTLGGGIVYDKWKQRQLRAQYMEMYANKCANYPVDEVHRKLRIYVSPPPNDYLDESMKYFRRFVKPIINASGVDFELVTMERQGDIRYKVAEEIRALRREKAGLEPKKKKEEDDTGKEVSASTPAAAANINPVFQSYKVENPKNEEGEIKAVRDLYEPMDVLGVKRVFGDFHQRVENVKSEDALVTNVRDAGGIICIGRGAFKEYINGVHEGLLGPLEEKEKEDDEKYAPAAYIYAKDYKESTIAPELGLDKVDFNDDVQFSRVLQTLRDEKSGVPYFFVQPILELRNYNVSGFTRQPERMWRFYHKREQLIEYKDKVVELIERKWCAFTRSDLDNGIEEEGDWPSSWLKVAKKNNSEWIREFDGDDRVMKVLASYNCKCDKDAAPDATSLVDETQK</sequence>
<evidence type="ECO:0000313" key="13">
    <source>
        <dbReference type="EMBL" id="ODQ46247.1"/>
    </source>
</evidence>
<feature type="region of interest" description="Disordered" evidence="12">
    <location>
        <begin position="133"/>
        <end position="152"/>
    </location>
</feature>
<name>A0A1E3NJC7_9ASCO</name>
<evidence type="ECO:0000313" key="14">
    <source>
        <dbReference type="Proteomes" id="UP000094455"/>
    </source>
</evidence>
<evidence type="ECO:0000256" key="7">
    <source>
        <dbReference type="ARBA" id="ARBA00022927"/>
    </source>
</evidence>
<comment type="similarity">
    <text evidence="2">Belongs to the TIM54 family.</text>
</comment>
<keyword evidence="10" id="KW-0496">Mitochondrion</keyword>
<dbReference type="InterPro" id="IPR021056">
    <property type="entry name" value="Mt_import_IM_translocase_Tim54"/>
</dbReference>
<dbReference type="PANTHER" id="PTHR12358">
    <property type="entry name" value="SPHINGOSINE KINASE"/>
    <property type="match status" value="1"/>
</dbReference>
<reference evidence="13 14" key="1">
    <citation type="journal article" date="2016" name="Proc. Natl. Acad. Sci. U.S.A.">
        <title>Comparative genomics of biotechnologically important yeasts.</title>
        <authorList>
            <person name="Riley R."/>
            <person name="Haridas S."/>
            <person name="Wolfe K.H."/>
            <person name="Lopes M.R."/>
            <person name="Hittinger C.T."/>
            <person name="Goeker M."/>
            <person name="Salamov A.A."/>
            <person name="Wisecaver J.H."/>
            <person name="Long T.M."/>
            <person name="Calvey C.H."/>
            <person name="Aerts A.L."/>
            <person name="Barry K.W."/>
            <person name="Choi C."/>
            <person name="Clum A."/>
            <person name="Coughlan A.Y."/>
            <person name="Deshpande S."/>
            <person name="Douglass A.P."/>
            <person name="Hanson S.J."/>
            <person name="Klenk H.-P."/>
            <person name="LaButti K.M."/>
            <person name="Lapidus A."/>
            <person name="Lindquist E.A."/>
            <person name="Lipzen A.M."/>
            <person name="Meier-Kolthoff J.P."/>
            <person name="Ohm R.A."/>
            <person name="Otillar R.P."/>
            <person name="Pangilinan J.L."/>
            <person name="Peng Y."/>
            <person name="Rokas A."/>
            <person name="Rosa C.A."/>
            <person name="Scheuner C."/>
            <person name="Sibirny A.A."/>
            <person name="Slot J.C."/>
            <person name="Stielow J.B."/>
            <person name="Sun H."/>
            <person name="Kurtzman C.P."/>
            <person name="Blackwell M."/>
            <person name="Grigoriev I.V."/>
            <person name="Jeffries T.W."/>
        </authorList>
    </citation>
    <scope>NUCLEOTIDE SEQUENCE [LARGE SCALE GENOMIC DNA]</scope>
    <source>
        <strain evidence="13 14">NRRL Y-2026</strain>
    </source>
</reference>
<keyword evidence="7" id="KW-0653">Protein transport</keyword>
<proteinExistence type="inferred from homology"/>
<gene>
    <name evidence="13" type="ORF">PICMEDRAFT_126855</name>
</gene>
<dbReference type="GeneID" id="30176647"/>
<dbReference type="GO" id="GO:0005743">
    <property type="term" value="C:mitochondrial inner membrane"/>
    <property type="evidence" value="ECO:0007669"/>
    <property type="project" value="UniProtKB-SubCell"/>
</dbReference>
<protein>
    <recommendedName>
        <fullName evidence="3">Mitochondrial import inner membrane translocase subunit TIM54</fullName>
    </recommendedName>
</protein>
<evidence type="ECO:0000256" key="10">
    <source>
        <dbReference type="ARBA" id="ARBA00023128"/>
    </source>
</evidence>
<evidence type="ECO:0000256" key="11">
    <source>
        <dbReference type="ARBA" id="ARBA00023136"/>
    </source>
</evidence>
<dbReference type="GO" id="GO:0015031">
    <property type="term" value="P:protein transport"/>
    <property type="evidence" value="ECO:0007669"/>
    <property type="project" value="UniProtKB-KW"/>
</dbReference>
<accession>A0A1E3NJC7</accession>
<dbReference type="PANTHER" id="PTHR12358:SF101">
    <property type="entry name" value="MITOCHONDRIAL IMPORT INNER MEMBRANE TRANSLOCASE SUBUNIT TIM54"/>
    <property type="match status" value="1"/>
</dbReference>
<evidence type="ECO:0000256" key="5">
    <source>
        <dbReference type="ARBA" id="ARBA00022692"/>
    </source>
</evidence>
<dbReference type="Pfam" id="PF11711">
    <property type="entry name" value="Tim54"/>
    <property type="match status" value="1"/>
</dbReference>
<evidence type="ECO:0000256" key="6">
    <source>
        <dbReference type="ARBA" id="ARBA00022792"/>
    </source>
</evidence>
<evidence type="ECO:0000256" key="4">
    <source>
        <dbReference type="ARBA" id="ARBA00022448"/>
    </source>
</evidence>
<dbReference type="AlphaFoldDB" id="A0A1E3NJC7"/>
<dbReference type="Proteomes" id="UP000094455">
    <property type="component" value="Unassembled WGS sequence"/>
</dbReference>
<evidence type="ECO:0000256" key="12">
    <source>
        <dbReference type="SAM" id="MobiDB-lite"/>
    </source>
</evidence>
<feature type="compositionally biased region" description="Basic and acidic residues" evidence="12">
    <location>
        <begin position="133"/>
        <end position="142"/>
    </location>
</feature>
<dbReference type="RefSeq" id="XP_019017360.1">
    <property type="nucleotide sequence ID" value="XM_019159960.1"/>
</dbReference>
<keyword evidence="5" id="KW-0812">Transmembrane</keyword>
<dbReference type="EMBL" id="KV454003">
    <property type="protein sequence ID" value="ODQ46247.1"/>
    <property type="molecule type" value="Genomic_DNA"/>
</dbReference>
<keyword evidence="9" id="KW-0811">Translocation</keyword>